<proteinExistence type="inferred from homology"/>
<evidence type="ECO:0000256" key="3">
    <source>
        <dbReference type="ARBA" id="ARBA00022677"/>
    </source>
</evidence>
<dbReference type="OMA" id="HPEANWI"/>
<keyword evidence="3" id="KW-0551">Lipid droplet</keyword>
<dbReference type="GO" id="GO:0019915">
    <property type="term" value="P:lipid storage"/>
    <property type="evidence" value="ECO:0007669"/>
    <property type="project" value="TreeGrafter"/>
</dbReference>
<dbReference type="PANTHER" id="PTHR14024">
    <property type="entry name" value="PERILIPIN"/>
    <property type="match status" value="1"/>
</dbReference>
<accession>A0A7M7L4E9</accession>
<evidence type="ECO:0000313" key="6">
    <source>
        <dbReference type="Proteomes" id="UP000594260"/>
    </source>
</evidence>
<dbReference type="PIRSF" id="PIRSF036881">
    <property type="entry name" value="PAT"/>
    <property type="match status" value="1"/>
</dbReference>
<reference evidence="5" key="1">
    <citation type="submission" date="2021-01" db="UniProtKB">
        <authorList>
            <consortium name="EnsemblMetazoa"/>
        </authorList>
    </citation>
    <scope>IDENTIFICATION</scope>
</reference>
<comment type="subcellular location">
    <subcellularLocation>
        <location evidence="1">Lipid droplet</location>
    </subcellularLocation>
</comment>
<dbReference type="PANTHER" id="PTHR14024:SF49">
    <property type="entry name" value="LIPID STORAGE DROPLETS SURFACE-BINDING PROTEIN 1"/>
    <property type="match status" value="1"/>
</dbReference>
<dbReference type="GO" id="GO:0010890">
    <property type="term" value="P:positive regulation of triglyceride storage"/>
    <property type="evidence" value="ECO:0007669"/>
    <property type="project" value="TreeGrafter"/>
</dbReference>
<dbReference type="CTD" id="32437"/>
<dbReference type="Pfam" id="PF03036">
    <property type="entry name" value="Perilipin"/>
    <property type="match status" value="1"/>
</dbReference>
<keyword evidence="6" id="KW-1185">Reference proteome</keyword>
<dbReference type="Proteomes" id="UP000594260">
    <property type="component" value="Unplaced"/>
</dbReference>
<evidence type="ECO:0000256" key="1">
    <source>
        <dbReference type="ARBA" id="ARBA00004502"/>
    </source>
</evidence>
<sequence length="409" mass="43917">MPARSILYFENMSANEDATGPRNGKLLAYAATDNNSDMVAETNRAQSVFVTRVSALPTVEAALGMAVSSYNKLKEVSPGPIKNVIEVSEKTTQIALASSQPIITKLQGPIQFVDSLACQGLDRVEQTVPAVKEAPEKILSDVRVFGTNKVTAVRNSVVDYSNQKLQQLGLGAMAPERFGEYCEQLVGYATVALATAEGMLDSHLIARGAVVPKFEDNVNLRDRMEHLTTKARLAVTHHTTGRFLAAQKAASDGVSRVLEALSVIYALKDNVQEGKSVQEFAHILHFDWLASLLEEAKEKPAAQQALFIAQAAARQAQDSLSKAHEGVKGKLTSTYAAVLNRASELSSTLQSTSVNQLSSQVMSTLTEKAQQLQDLIRQLTGLNLKQYLPELKANQASGDGSSQSGSGGS</sequence>
<dbReference type="InParanoid" id="A0A7M7L4E9"/>
<dbReference type="EnsemblMetazoa" id="XM_022814307">
    <property type="protein sequence ID" value="XP_022670042"/>
    <property type="gene ID" value="LOC111253976"/>
</dbReference>
<comment type="similarity">
    <text evidence="2 4">Belongs to the perilipin family.</text>
</comment>
<organism evidence="5 6">
    <name type="scientific">Varroa destructor</name>
    <name type="common">Honeybee mite</name>
    <dbReference type="NCBI Taxonomy" id="109461"/>
    <lineage>
        <taxon>Eukaryota</taxon>
        <taxon>Metazoa</taxon>
        <taxon>Ecdysozoa</taxon>
        <taxon>Arthropoda</taxon>
        <taxon>Chelicerata</taxon>
        <taxon>Arachnida</taxon>
        <taxon>Acari</taxon>
        <taxon>Parasitiformes</taxon>
        <taxon>Mesostigmata</taxon>
        <taxon>Gamasina</taxon>
        <taxon>Dermanyssoidea</taxon>
        <taxon>Varroidae</taxon>
        <taxon>Varroa</taxon>
    </lineage>
</organism>
<dbReference type="AlphaFoldDB" id="A0A7M7L4E9"/>
<dbReference type="RefSeq" id="XP_022670042.1">
    <property type="nucleotide sequence ID" value="XM_022814307.1"/>
</dbReference>
<dbReference type="InterPro" id="IPR004279">
    <property type="entry name" value="Perilipin"/>
</dbReference>
<evidence type="ECO:0000256" key="2">
    <source>
        <dbReference type="ARBA" id="ARBA00006311"/>
    </source>
</evidence>
<name>A0A7M7L4E9_VARDE</name>
<dbReference type="KEGG" id="vde:111253976"/>
<dbReference type="GeneID" id="111253976"/>
<dbReference type="GO" id="GO:0005829">
    <property type="term" value="C:cytosol"/>
    <property type="evidence" value="ECO:0007669"/>
    <property type="project" value="TreeGrafter"/>
</dbReference>
<dbReference type="GO" id="GO:0005811">
    <property type="term" value="C:lipid droplet"/>
    <property type="evidence" value="ECO:0007669"/>
    <property type="project" value="UniProtKB-SubCell"/>
</dbReference>
<evidence type="ECO:0000313" key="5">
    <source>
        <dbReference type="EnsemblMetazoa" id="XP_022670042"/>
    </source>
</evidence>
<dbReference type="OrthoDB" id="376826at2759"/>
<evidence type="ECO:0000256" key="4">
    <source>
        <dbReference type="PIRNR" id="PIRNR036881"/>
    </source>
</evidence>
<protein>
    <submittedName>
        <fullName evidence="5">Uncharacterized protein</fullName>
    </submittedName>
</protein>